<feature type="transmembrane region" description="Helical" evidence="1">
    <location>
        <begin position="284"/>
        <end position="304"/>
    </location>
</feature>
<evidence type="ECO:0008006" key="4">
    <source>
        <dbReference type="Google" id="ProtNLM"/>
    </source>
</evidence>
<dbReference type="SUPFAM" id="SSF55073">
    <property type="entry name" value="Nucleotide cyclase"/>
    <property type="match status" value="2"/>
</dbReference>
<dbReference type="InterPro" id="IPR029787">
    <property type="entry name" value="Nucleotide_cyclase"/>
</dbReference>
<keyword evidence="1" id="KW-1133">Transmembrane helix</keyword>
<dbReference type="PANTHER" id="PTHR43081:SF1">
    <property type="entry name" value="ADENYLATE CYCLASE, TERMINAL-DIFFERENTIATION SPECIFIC"/>
    <property type="match status" value="1"/>
</dbReference>
<name>A0A397ECX8_APHAT</name>
<evidence type="ECO:0000313" key="3">
    <source>
        <dbReference type="Proteomes" id="UP000266643"/>
    </source>
</evidence>
<protein>
    <recommendedName>
        <fullName evidence="4">Guanylate cyclase domain-containing protein</fullName>
    </recommendedName>
</protein>
<dbReference type="Gene3D" id="3.30.70.1230">
    <property type="entry name" value="Nucleotide cyclase"/>
    <property type="match status" value="2"/>
</dbReference>
<dbReference type="Proteomes" id="UP000266643">
    <property type="component" value="Unassembled WGS sequence"/>
</dbReference>
<dbReference type="InterPro" id="IPR050697">
    <property type="entry name" value="Adenylyl/Guanylyl_Cyclase_3/4"/>
</dbReference>
<feature type="transmembrane region" description="Helical" evidence="1">
    <location>
        <begin position="430"/>
        <end position="447"/>
    </location>
</feature>
<comment type="caution">
    <text evidence="2">The sequence shown here is derived from an EMBL/GenBank/DDBJ whole genome shotgun (WGS) entry which is preliminary data.</text>
</comment>
<dbReference type="VEuPathDB" id="FungiDB:H257_05299"/>
<gene>
    <name evidence="2" type="ORF">DYB30_011250</name>
</gene>
<dbReference type="VEuPathDB" id="FungiDB:H257_19021"/>
<dbReference type="EMBL" id="QUTD01000363">
    <property type="protein sequence ID" value="RHY79622.1"/>
    <property type="molecule type" value="Genomic_DNA"/>
</dbReference>
<dbReference type="AlphaFoldDB" id="A0A397ECX8"/>
<dbReference type="PANTHER" id="PTHR43081">
    <property type="entry name" value="ADENYLATE CYCLASE, TERMINAL-DIFFERENTIATION SPECIFIC-RELATED"/>
    <property type="match status" value="1"/>
</dbReference>
<feature type="transmembrane region" description="Helical" evidence="1">
    <location>
        <begin position="459"/>
        <end position="485"/>
    </location>
</feature>
<sequence>MTVKPATPHGNFDYIPRGLVIVSNLLYFASPIALANPRRTFPCSVMHDAQDIHDNLLRTLLVPHHGYEITTAGDSFQLAFHNIADAVAYCLDVQQKLLQQEWPQAFVDCHMPGSATITTHQSLLKRPKMVFHGVRVRMGIHASNPAEGDLVNQVHPVTGRMMYVGLSELIGREVSDIGCGGQIIITAPIVRWLRINLAQRTEWAKAHPCFYLDMGVHHIEDLRIDLGIAQLVPMDLMERVGMFPPLRSGGRLDTSRTAENHYSLLISPVPHHDDPSYAFPGWTLLYVVVMALSLAASFTAALALHKYSKLVSSCICYAMLHFFTWKSIYSLFRITVLAVLMEQFNHKSSTWFILDRDHDIGGFRLVGHENADHLGDVGPPPFYVKMALFIGDISLLSGSFWMFVLVAELLRLVVRYISGVFTQPIHTGRLVYDITALQYFAVGWIMTVKPATPHGNFDYLPRGLVIVSNLLYFASPIALAFLLVANQQCMMSWCMVPEDVIQQFQANEPPTDFPVFVNTDIESSSALWGALGSVMHDAQDIHDNLLRTLLVPHHGYEITTAGDSFQLAFHNIADAVAYCLDVQQKLLQQEWPQAFVDCHMPGSATITTHQSLLKRPKMVFHGVRVRMGIHASNPAEGDLVNQVHPVTGRMMYVGLSELIGREVSDIGCGGQIIVTAPIVRWLRINLAQRTEWAKAHACVHRIHDLKIDLGIAQVVPLSLHERVGMFPPRSSTVRFDSPRCPESSHYSLLISPHQPQYPSYPQSAFFRSPCDQGDISLMA</sequence>
<feature type="transmembrane region" description="Helical" evidence="1">
    <location>
        <begin position="386"/>
        <end position="410"/>
    </location>
</feature>
<keyword evidence="1" id="KW-0812">Transmembrane</keyword>
<evidence type="ECO:0000256" key="1">
    <source>
        <dbReference type="SAM" id="Phobius"/>
    </source>
</evidence>
<feature type="transmembrane region" description="Helical" evidence="1">
    <location>
        <begin position="316"/>
        <end position="341"/>
    </location>
</feature>
<proteinExistence type="predicted"/>
<evidence type="ECO:0000313" key="2">
    <source>
        <dbReference type="EMBL" id="RHY79622.1"/>
    </source>
</evidence>
<accession>A0A397ECX8</accession>
<keyword evidence="1" id="KW-0472">Membrane</keyword>
<reference evidence="2 3" key="1">
    <citation type="submission" date="2018-08" db="EMBL/GenBank/DDBJ databases">
        <title>Aphanomyces genome sequencing and annotation.</title>
        <authorList>
            <person name="Minardi D."/>
            <person name="Oidtmann B."/>
            <person name="Van Der Giezen M."/>
            <person name="Studholme D.J."/>
        </authorList>
    </citation>
    <scope>NUCLEOTIDE SEQUENCE [LARGE SCALE GENOMIC DNA]</scope>
    <source>
        <strain evidence="2 3">D2</strain>
    </source>
</reference>
<organism evidence="2 3">
    <name type="scientific">Aphanomyces astaci</name>
    <name type="common">Crayfish plague agent</name>
    <dbReference type="NCBI Taxonomy" id="112090"/>
    <lineage>
        <taxon>Eukaryota</taxon>
        <taxon>Sar</taxon>
        <taxon>Stramenopiles</taxon>
        <taxon>Oomycota</taxon>
        <taxon>Saprolegniomycetes</taxon>
        <taxon>Saprolegniales</taxon>
        <taxon>Verrucalvaceae</taxon>
        <taxon>Aphanomyces</taxon>
    </lineage>
</organism>